<evidence type="ECO:0000313" key="3">
    <source>
        <dbReference type="EMBL" id="KRL20192.1"/>
    </source>
</evidence>
<dbReference type="InterPro" id="IPR044081">
    <property type="entry name" value="DUF5776"/>
</dbReference>
<gene>
    <name evidence="3" type="ORF">FC98_GL001824</name>
</gene>
<keyword evidence="4" id="KW-1185">Reference proteome</keyword>
<feature type="region of interest" description="Disordered" evidence="1">
    <location>
        <begin position="560"/>
        <end position="584"/>
    </location>
</feature>
<dbReference type="InterPro" id="IPR001611">
    <property type="entry name" value="Leu-rich_rpt"/>
</dbReference>
<evidence type="ECO:0000256" key="1">
    <source>
        <dbReference type="SAM" id="MobiDB-lite"/>
    </source>
</evidence>
<dbReference type="PATRIC" id="fig|1423766.4.peg.1886"/>
<dbReference type="Proteomes" id="UP000051439">
    <property type="component" value="Unassembled WGS sequence"/>
</dbReference>
<protein>
    <recommendedName>
        <fullName evidence="2">DUF5776 domain-containing protein</fullName>
    </recommendedName>
</protein>
<name>A0A0R1NID8_9LACO</name>
<dbReference type="Pfam" id="PF19087">
    <property type="entry name" value="DUF5776"/>
    <property type="match status" value="2"/>
</dbReference>
<dbReference type="AlphaFoldDB" id="A0A0R1NID8"/>
<feature type="domain" description="DUF5776" evidence="2">
    <location>
        <begin position="744"/>
        <end position="810"/>
    </location>
</feature>
<dbReference type="Gene3D" id="3.10.20.320">
    <property type="entry name" value="Putative peptidoglycan bound protein (lpxtg motif)"/>
    <property type="match status" value="1"/>
</dbReference>
<dbReference type="PROSITE" id="PS51450">
    <property type="entry name" value="LRR"/>
    <property type="match status" value="1"/>
</dbReference>
<dbReference type="RefSeq" id="WP_235803632.1">
    <property type="nucleotide sequence ID" value="NZ_AZEB01000035.1"/>
</dbReference>
<accession>A0A0R1NID8</accession>
<proteinExistence type="predicted"/>
<dbReference type="EMBL" id="AZEB01000035">
    <property type="protein sequence ID" value="KRL20192.1"/>
    <property type="molecule type" value="Genomic_DNA"/>
</dbReference>
<evidence type="ECO:0000313" key="4">
    <source>
        <dbReference type="Proteomes" id="UP000051439"/>
    </source>
</evidence>
<dbReference type="Gene3D" id="3.80.10.10">
    <property type="entry name" value="Ribonuclease Inhibitor"/>
    <property type="match status" value="1"/>
</dbReference>
<evidence type="ECO:0000259" key="2">
    <source>
        <dbReference type="Pfam" id="PF19087"/>
    </source>
</evidence>
<dbReference type="InterPro" id="IPR032675">
    <property type="entry name" value="LRR_dom_sf"/>
</dbReference>
<reference evidence="3 4" key="1">
    <citation type="journal article" date="2015" name="Genome Announc.">
        <title>Expanding the biotechnology potential of lactobacilli through comparative genomics of 213 strains and associated genera.</title>
        <authorList>
            <person name="Sun Z."/>
            <person name="Harris H.M."/>
            <person name="McCann A."/>
            <person name="Guo C."/>
            <person name="Argimon S."/>
            <person name="Zhang W."/>
            <person name="Yang X."/>
            <person name="Jeffery I.B."/>
            <person name="Cooney J.C."/>
            <person name="Kagawa T.F."/>
            <person name="Liu W."/>
            <person name="Song Y."/>
            <person name="Salvetti E."/>
            <person name="Wrobel A."/>
            <person name="Rasinkangas P."/>
            <person name="Parkhill J."/>
            <person name="Rea M.C."/>
            <person name="O'Sullivan O."/>
            <person name="Ritari J."/>
            <person name="Douillard F.P."/>
            <person name="Paul Ross R."/>
            <person name="Yang R."/>
            <person name="Briner A.E."/>
            <person name="Felis G.E."/>
            <person name="de Vos W.M."/>
            <person name="Barrangou R."/>
            <person name="Klaenhammer T.R."/>
            <person name="Caufield P.W."/>
            <person name="Cui Y."/>
            <person name="Zhang H."/>
            <person name="O'Toole P.W."/>
        </authorList>
    </citation>
    <scope>NUCLEOTIDE SEQUENCE [LARGE SCALE GENOMIC DNA]</scope>
    <source>
        <strain evidence="3 4">DSM 19906</strain>
    </source>
</reference>
<feature type="domain" description="DUF5776" evidence="2">
    <location>
        <begin position="671"/>
        <end position="737"/>
    </location>
</feature>
<comment type="caution">
    <text evidence="3">The sequence shown here is derived from an EMBL/GenBank/DDBJ whole genome shotgun (WGS) entry which is preliminary data.</text>
</comment>
<organism evidence="3 4">
    <name type="scientific">Lentilactobacillus kisonensis DSM 19906 = JCM 15041</name>
    <dbReference type="NCBI Taxonomy" id="1423766"/>
    <lineage>
        <taxon>Bacteria</taxon>
        <taxon>Bacillati</taxon>
        <taxon>Bacillota</taxon>
        <taxon>Bacilli</taxon>
        <taxon>Lactobacillales</taxon>
        <taxon>Lactobacillaceae</taxon>
        <taxon>Lentilactobacillus</taxon>
    </lineage>
</organism>
<sequence>MMKKPDEFKQNRYLVTKIRIILIAFFALITMTALTGNHPVNAADSNASNVVKRSETFNIPKRPDLQFTYVHRPFNELSGAKLWKGSEYAASIPANKTGQIDYWMPDYGLQLFIYYGNFAKKYKDISEFREKLTKDDMKSIKVIKNTNDLQISQGVPTLYYKAMMSLHTLEGLQYATNLETIVINPDSKLTGMAYGENLKDLHGNLWDISALENLDKLQIVRMPMLSINDVSALANKPKLKELSLIFNQIADLSPLETNRGNPGLNLQHGFSYQHILLTPVTLNPDIQQYTTPSFIIKDLAADNLPIKPFDPVTDKNAYPSLYPSTADSMNIDTTTLTWKQFLPDQKDYYGSLSSHWKDPNSDFEGWIMVPYQLKKDVGNVAVDYKLLQADGKLVTIAPTTVLSGTIGAPYNINTDANTKHAFDLANNRGYEESVILGGTGDYSDYLAGNGKATVVNPDGKYTAAGEKRTIIFRPKAIKISVSYVDAGGKLIADVAGNEISGRPAGKLTAADLDHLKKTIEGYTFTSFQDAAGHNIDDPTKLTYGDLKTGLKLVYTKIKSSAPTGSVTSGTDAKPNDSSATTNTGSMSQKGEVVYALKKVFLYKNATFKKTERIVSYTNKPRINRPMFVVTGNTRSANGTNRYKVRDVNHHSKTAGMTGYITANWQYVRPVYYRSLHKTVTVINPNGVNEYQRKNLTGKVKNVKQGTQLKVKKFVTHNLTTRYQLTNGNFITANRKLIVAGKSPQPKQIKTKKTIYRYNNANFSKRLSNVKKGTVLKVKKWEYSNQYSRTNSGAKRYQVVGGYVTGNRSFVAIIK</sequence>